<feature type="transmembrane region" description="Helical" evidence="6">
    <location>
        <begin position="107"/>
        <end position="124"/>
    </location>
</feature>
<evidence type="ECO:0000256" key="2">
    <source>
        <dbReference type="ARBA" id="ARBA00022475"/>
    </source>
</evidence>
<evidence type="ECO:0000256" key="1">
    <source>
        <dbReference type="ARBA" id="ARBA00004651"/>
    </source>
</evidence>
<sequence>MSKPAPRSASTSARIGSLPPELFFICSATAQYIGAVIAFNLFDRLAPASVAWLRVISAALILLVFSARRLRAQGKWTKDELVAAASFGIAVAFMNLTFYLAIDRLDLGKGVAIEFIGPICVAALQTKSRRNAGALGLATLGVLILSGFELGNEPLGLLFIFLASACWAAYIVVGSRVAQLNRGVSGLGVGLAIGAVAIAPFGAPQSGSAWGSPSILGLCLLVGLFSNALGYGIEQSIMRKIPVRRFSVLLALLPVTAVVFGFLFLDQTPTFVDMIGIALVLTGVVVQQRETLTPTSESS</sequence>
<feature type="domain" description="EamA" evidence="7">
    <location>
        <begin position="155"/>
        <end position="286"/>
    </location>
</feature>
<dbReference type="InterPro" id="IPR050638">
    <property type="entry name" value="AA-Vitamin_Transporters"/>
</dbReference>
<gene>
    <name evidence="8" type="ORF">UFOPK2975_00871</name>
</gene>
<dbReference type="Gene3D" id="1.10.3730.20">
    <property type="match status" value="1"/>
</dbReference>
<name>A0A6J6XAC3_9ZZZZ</name>
<feature type="transmembrane region" description="Helical" evidence="6">
    <location>
        <begin position="246"/>
        <end position="264"/>
    </location>
</feature>
<evidence type="ECO:0000259" key="7">
    <source>
        <dbReference type="Pfam" id="PF00892"/>
    </source>
</evidence>
<keyword evidence="2" id="KW-1003">Cell membrane</keyword>
<evidence type="ECO:0000256" key="5">
    <source>
        <dbReference type="ARBA" id="ARBA00023136"/>
    </source>
</evidence>
<proteinExistence type="predicted"/>
<dbReference type="GO" id="GO:0005886">
    <property type="term" value="C:plasma membrane"/>
    <property type="evidence" value="ECO:0007669"/>
    <property type="project" value="UniProtKB-SubCell"/>
</dbReference>
<dbReference type="SUPFAM" id="SSF103481">
    <property type="entry name" value="Multidrug resistance efflux transporter EmrE"/>
    <property type="match status" value="2"/>
</dbReference>
<feature type="transmembrane region" description="Helical" evidence="6">
    <location>
        <begin position="131"/>
        <end position="148"/>
    </location>
</feature>
<feature type="transmembrane region" description="Helical" evidence="6">
    <location>
        <begin position="21"/>
        <end position="39"/>
    </location>
</feature>
<accession>A0A6J6XAC3</accession>
<dbReference type="PANTHER" id="PTHR32322:SF18">
    <property type="entry name" value="S-ADENOSYLMETHIONINE_S-ADENOSYLHOMOCYSTEINE TRANSPORTER"/>
    <property type="match status" value="1"/>
</dbReference>
<feature type="transmembrane region" description="Helical" evidence="6">
    <location>
        <begin position="270"/>
        <end position="286"/>
    </location>
</feature>
<dbReference type="InterPro" id="IPR037185">
    <property type="entry name" value="EmrE-like"/>
</dbReference>
<protein>
    <submittedName>
        <fullName evidence="8">Unannotated protein</fullName>
    </submittedName>
</protein>
<keyword evidence="3 6" id="KW-0812">Transmembrane</keyword>
<keyword evidence="4 6" id="KW-1133">Transmembrane helix</keyword>
<feature type="transmembrane region" description="Helical" evidence="6">
    <location>
        <begin position="184"/>
        <end position="203"/>
    </location>
</feature>
<reference evidence="8" key="1">
    <citation type="submission" date="2020-05" db="EMBL/GenBank/DDBJ databases">
        <authorList>
            <person name="Chiriac C."/>
            <person name="Salcher M."/>
            <person name="Ghai R."/>
            <person name="Kavagutti S V."/>
        </authorList>
    </citation>
    <scope>NUCLEOTIDE SEQUENCE</scope>
</reference>
<feature type="transmembrane region" description="Helical" evidence="6">
    <location>
        <begin position="51"/>
        <end position="70"/>
    </location>
</feature>
<dbReference type="InterPro" id="IPR000620">
    <property type="entry name" value="EamA_dom"/>
</dbReference>
<dbReference type="Pfam" id="PF00892">
    <property type="entry name" value="EamA"/>
    <property type="match status" value="1"/>
</dbReference>
<evidence type="ECO:0000256" key="3">
    <source>
        <dbReference type="ARBA" id="ARBA00022692"/>
    </source>
</evidence>
<dbReference type="AlphaFoldDB" id="A0A6J6XAC3"/>
<comment type="subcellular location">
    <subcellularLocation>
        <location evidence="1">Cell membrane</location>
        <topology evidence="1">Multi-pass membrane protein</topology>
    </subcellularLocation>
</comment>
<dbReference type="EMBL" id="CAFAAG010000062">
    <property type="protein sequence ID" value="CAB4794410.1"/>
    <property type="molecule type" value="Genomic_DNA"/>
</dbReference>
<feature type="transmembrane region" description="Helical" evidence="6">
    <location>
        <begin position="215"/>
        <end position="234"/>
    </location>
</feature>
<feature type="transmembrane region" description="Helical" evidence="6">
    <location>
        <begin position="82"/>
        <end position="101"/>
    </location>
</feature>
<evidence type="ECO:0000256" key="6">
    <source>
        <dbReference type="SAM" id="Phobius"/>
    </source>
</evidence>
<feature type="transmembrane region" description="Helical" evidence="6">
    <location>
        <begin position="154"/>
        <end position="172"/>
    </location>
</feature>
<keyword evidence="5 6" id="KW-0472">Membrane</keyword>
<dbReference type="PANTHER" id="PTHR32322">
    <property type="entry name" value="INNER MEMBRANE TRANSPORTER"/>
    <property type="match status" value="1"/>
</dbReference>
<evidence type="ECO:0000256" key="4">
    <source>
        <dbReference type="ARBA" id="ARBA00022989"/>
    </source>
</evidence>
<organism evidence="8">
    <name type="scientific">freshwater metagenome</name>
    <dbReference type="NCBI Taxonomy" id="449393"/>
    <lineage>
        <taxon>unclassified sequences</taxon>
        <taxon>metagenomes</taxon>
        <taxon>ecological metagenomes</taxon>
    </lineage>
</organism>
<evidence type="ECO:0000313" key="8">
    <source>
        <dbReference type="EMBL" id="CAB4794410.1"/>
    </source>
</evidence>